<dbReference type="RefSeq" id="WP_344053055.1">
    <property type="nucleotide sequence ID" value="NZ_BAAAPK010000001.1"/>
</dbReference>
<feature type="domain" description="SHS2" evidence="1">
    <location>
        <begin position="5"/>
        <end position="167"/>
    </location>
</feature>
<dbReference type="InterPro" id="IPR003494">
    <property type="entry name" value="SHS2_FtsA"/>
</dbReference>
<dbReference type="EMBL" id="BAAAPK010000001">
    <property type="protein sequence ID" value="GAA1671386.1"/>
    <property type="molecule type" value="Genomic_DNA"/>
</dbReference>
<comment type="caution">
    <text evidence="2">The sequence shown here is derived from an EMBL/GenBank/DDBJ whole genome shotgun (WGS) entry which is preliminary data.</text>
</comment>
<dbReference type="Proteomes" id="UP001500596">
    <property type="component" value="Unassembled WGS sequence"/>
</dbReference>
<reference evidence="2 3" key="1">
    <citation type="journal article" date="2019" name="Int. J. Syst. Evol. Microbiol.">
        <title>The Global Catalogue of Microorganisms (GCM) 10K type strain sequencing project: providing services to taxonomists for standard genome sequencing and annotation.</title>
        <authorList>
            <consortium name="The Broad Institute Genomics Platform"/>
            <consortium name="The Broad Institute Genome Sequencing Center for Infectious Disease"/>
            <person name="Wu L."/>
            <person name="Ma J."/>
        </authorList>
    </citation>
    <scope>NUCLEOTIDE SEQUENCE [LARGE SCALE GENOMIC DNA]</scope>
    <source>
        <strain evidence="2 3">JCM 15575</strain>
    </source>
</reference>
<dbReference type="Pfam" id="PF11104">
    <property type="entry name" value="PilM_2"/>
    <property type="match status" value="1"/>
</dbReference>
<dbReference type="SMART" id="SM00842">
    <property type="entry name" value="FtsA"/>
    <property type="match status" value="1"/>
</dbReference>
<sequence>MAKTVVGLEVTEESVRAAEVTVGRAPQLVGYGEVPLPIDAAKDSEVVDAGAVAVALRQLWTGARFKAKEVTLGVASRRILVREYTTQAMRPDLLRDALPYQVQDLLPVPASQAVLDFFPLSQQGDQISGLLVAAVSESIEHIITTLDRVKLRTRHVDLTAFGLARASAALAAPEETIAFVYVGDHTTQVVVAQGGVPHFVRILPIDMPTAAVLRKSGLPELPVVEPVAETVPAGAIRPRGALRPGGTGPAISDLAGRVRSTLAFFGSRPGTAPLTSVLVAGAGIAADGALSALTSALDIPVRVVNVGDVVTLKSELPPGELSLNLVSTVGLALGEGR</sequence>
<evidence type="ECO:0000313" key="2">
    <source>
        <dbReference type="EMBL" id="GAA1671386.1"/>
    </source>
</evidence>
<dbReference type="PANTHER" id="PTHR32432:SF3">
    <property type="entry name" value="ETHANOLAMINE UTILIZATION PROTEIN EUTJ"/>
    <property type="match status" value="1"/>
</dbReference>
<protein>
    <recommendedName>
        <fullName evidence="1">SHS2 domain-containing protein</fullName>
    </recommendedName>
</protein>
<dbReference type="InterPro" id="IPR050696">
    <property type="entry name" value="FtsA/MreB"/>
</dbReference>
<dbReference type="InterPro" id="IPR005883">
    <property type="entry name" value="PilM"/>
</dbReference>
<dbReference type="Gene3D" id="3.30.420.40">
    <property type="match status" value="2"/>
</dbReference>
<proteinExistence type="predicted"/>
<dbReference type="PANTHER" id="PTHR32432">
    <property type="entry name" value="CELL DIVISION PROTEIN FTSA-RELATED"/>
    <property type="match status" value="1"/>
</dbReference>
<keyword evidence="3" id="KW-1185">Reference proteome</keyword>
<name>A0ABN2GJ05_9MICO</name>
<dbReference type="Gene3D" id="3.30.1490.300">
    <property type="match status" value="1"/>
</dbReference>
<dbReference type="InterPro" id="IPR043129">
    <property type="entry name" value="ATPase_NBD"/>
</dbReference>
<organism evidence="2 3">
    <name type="scientific">Microbacterium lacus</name>
    <dbReference type="NCBI Taxonomy" id="415217"/>
    <lineage>
        <taxon>Bacteria</taxon>
        <taxon>Bacillati</taxon>
        <taxon>Actinomycetota</taxon>
        <taxon>Actinomycetes</taxon>
        <taxon>Micrococcales</taxon>
        <taxon>Microbacteriaceae</taxon>
        <taxon>Microbacterium</taxon>
    </lineage>
</organism>
<accession>A0ABN2GJ05</accession>
<evidence type="ECO:0000313" key="3">
    <source>
        <dbReference type="Proteomes" id="UP001500596"/>
    </source>
</evidence>
<gene>
    <name evidence="2" type="ORF">GCM10009807_14350</name>
</gene>
<dbReference type="SUPFAM" id="SSF53067">
    <property type="entry name" value="Actin-like ATPase domain"/>
    <property type="match status" value="1"/>
</dbReference>
<evidence type="ECO:0000259" key="1">
    <source>
        <dbReference type="SMART" id="SM00842"/>
    </source>
</evidence>